<proteinExistence type="predicted"/>
<dbReference type="InterPro" id="IPR015422">
    <property type="entry name" value="PyrdxlP-dep_Trfase_small"/>
</dbReference>
<organism evidence="3 4">
    <name type="scientific">Halobacterium litoreum</name>
    <dbReference type="NCBI Taxonomy" id="2039234"/>
    <lineage>
        <taxon>Archaea</taxon>
        <taxon>Methanobacteriati</taxon>
        <taxon>Methanobacteriota</taxon>
        <taxon>Stenosarchaea group</taxon>
        <taxon>Halobacteria</taxon>
        <taxon>Halobacteriales</taxon>
        <taxon>Halobacteriaceae</taxon>
        <taxon>Halobacterium</taxon>
    </lineage>
</organism>
<dbReference type="AlphaFoldDB" id="A0ABD5NCL9"/>
<comment type="caution">
    <text evidence="3">The sequence shown here is derived from an EMBL/GenBank/DDBJ whole genome shotgun (WGS) entry which is preliminary data.</text>
</comment>
<keyword evidence="4" id="KW-1185">Reference proteome</keyword>
<dbReference type="GO" id="GO:0004375">
    <property type="term" value="F:glycine dehydrogenase (decarboxylating) activity"/>
    <property type="evidence" value="ECO:0007669"/>
    <property type="project" value="UniProtKB-EC"/>
</dbReference>
<dbReference type="PANTHER" id="PTHR42806">
    <property type="entry name" value="GLYCINE CLEAVAGE SYSTEM P-PROTEIN"/>
    <property type="match status" value="1"/>
</dbReference>
<reference evidence="3 4" key="1">
    <citation type="journal article" date="2019" name="Int. J. Syst. Evol. Microbiol.">
        <title>The Global Catalogue of Microorganisms (GCM) 10K type strain sequencing project: providing services to taxonomists for standard genome sequencing and annotation.</title>
        <authorList>
            <consortium name="The Broad Institute Genomics Platform"/>
            <consortium name="The Broad Institute Genome Sequencing Center for Infectious Disease"/>
            <person name="Wu L."/>
            <person name="Ma J."/>
        </authorList>
    </citation>
    <scope>NUCLEOTIDE SEQUENCE [LARGE SCALE GENOMIC DNA]</scope>
    <source>
        <strain evidence="3 4">CGMCC 1.12562</strain>
    </source>
</reference>
<dbReference type="EC" id="1.4.4.2" evidence="3"/>
<evidence type="ECO:0000259" key="2">
    <source>
        <dbReference type="Pfam" id="PF02347"/>
    </source>
</evidence>
<dbReference type="PANTHER" id="PTHR42806:SF1">
    <property type="entry name" value="GLYCINE DEHYDROGENASE (DECARBOXYLATING)"/>
    <property type="match status" value="1"/>
</dbReference>
<accession>A0ABD5NCL9</accession>
<protein>
    <submittedName>
        <fullName evidence="3">Aminomethyl-transferring glycine dehydrogenase subunit GcvPA</fullName>
        <ecNumber evidence="3">1.4.4.2</ecNumber>
    </submittedName>
</protein>
<keyword evidence="1 3" id="KW-0560">Oxidoreductase</keyword>
<feature type="domain" description="Glycine cleavage system P-protein N-terminal" evidence="2">
    <location>
        <begin position="6"/>
        <end position="425"/>
    </location>
</feature>
<dbReference type="InterPro" id="IPR023010">
    <property type="entry name" value="GcvPA"/>
</dbReference>
<dbReference type="Gene3D" id="3.40.640.10">
    <property type="entry name" value="Type I PLP-dependent aspartate aminotransferase-like (Major domain)"/>
    <property type="match status" value="1"/>
</dbReference>
<dbReference type="Pfam" id="PF02347">
    <property type="entry name" value="GDC-P"/>
    <property type="match status" value="1"/>
</dbReference>
<evidence type="ECO:0000313" key="4">
    <source>
        <dbReference type="Proteomes" id="UP001595660"/>
    </source>
</evidence>
<dbReference type="EMBL" id="JBHRWN010000002">
    <property type="protein sequence ID" value="MFC3477048.1"/>
    <property type="molecule type" value="Genomic_DNA"/>
</dbReference>
<evidence type="ECO:0000256" key="1">
    <source>
        <dbReference type="ARBA" id="ARBA00023002"/>
    </source>
</evidence>
<dbReference type="RefSeq" id="WP_232571818.1">
    <property type="nucleotide sequence ID" value="NZ_CP089466.1"/>
</dbReference>
<gene>
    <name evidence="3" type="primary">gcvPA</name>
    <name evidence="3" type="ORF">ACFOKC_04850</name>
</gene>
<dbReference type="Proteomes" id="UP001595660">
    <property type="component" value="Unassembled WGS sequence"/>
</dbReference>
<dbReference type="SUPFAM" id="SSF53383">
    <property type="entry name" value="PLP-dependent transferases"/>
    <property type="match status" value="1"/>
</dbReference>
<name>A0ABD5NCL9_9EURY</name>
<dbReference type="NCBIfam" id="NF001696">
    <property type="entry name" value="PRK00451.1"/>
    <property type="match status" value="1"/>
</dbReference>
<dbReference type="InterPro" id="IPR049315">
    <property type="entry name" value="GDC-P_N"/>
</dbReference>
<dbReference type="Gene3D" id="3.90.1150.10">
    <property type="entry name" value="Aspartate Aminotransferase, domain 1"/>
    <property type="match status" value="1"/>
</dbReference>
<dbReference type="InterPro" id="IPR015424">
    <property type="entry name" value="PyrdxlP-dep_Trfase"/>
</dbReference>
<dbReference type="GeneID" id="69117030"/>
<dbReference type="InterPro" id="IPR015421">
    <property type="entry name" value="PyrdxlP-dep_Trfase_major"/>
</dbReference>
<evidence type="ECO:0000313" key="3">
    <source>
        <dbReference type="EMBL" id="MFC3477048.1"/>
    </source>
</evidence>
<sequence>MSGSPYAPHTEAETDAMLDAVGVDSVEELFDIPDSVRFDGEFGIDAKSEQAAVAETERRLAKNDDLAEFLGRGHYEHYVPSLVDHLSQRSEFITSYTQYQPEVTQGFLQVLFEYQSLLVELTGLGVANCSMYDEATALAEAALLAKRVRATSGDRVLVPDYVRDGHVSVLENYTAGADVTVERYPTDDGNVDLDALADVADDDVVLVYAENPTTVGTIEESLDAVGDLADDHDALFCLGSDPVAMSVLQRPADVGADVVVGDASVLGMPTSYGMGLGVFACKEEFLRQVPGRLVGASEDADGTRAYTLTLQTREQHIRKERATSNICTNQAWVALRAAIHAASLGADGLVDLANRMVELPRDLAARLDDVRGVQAPANDRHHFREFLAHTDQPAPAIAADLEAEGFAVNAVDDHHVQICVTDANEHATDALVAAFEEVAN</sequence>